<reference evidence="2" key="1">
    <citation type="journal article" date="2019" name="Sci. Rep.">
        <title>Draft genome of Tanacetum cinerariifolium, the natural source of mosquito coil.</title>
        <authorList>
            <person name="Yamashiro T."/>
            <person name="Shiraishi A."/>
            <person name="Satake H."/>
            <person name="Nakayama K."/>
        </authorList>
    </citation>
    <scope>NUCLEOTIDE SEQUENCE</scope>
</reference>
<proteinExistence type="predicted"/>
<gene>
    <name evidence="2" type="ORF">Tci_033139</name>
</gene>
<protein>
    <recommendedName>
        <fullName evidence="3">Monodehydroascorbate reductase</fullName>
    </recommendedName>
</protein>
<sequence length="654" mass="73856">MDITIDQQVALDEALIPHASRLRIGKITADVPEIYMQEFWVTATVHHHSIHFKMNNKKHTVNLEYIREIIQICPRIPNSQFDELPFEEAIRSFLKELGHSGEIKMITDVNINKLHQPWRSFAAVINKCLSGKSTSYDSLRLSQAQILWGMYHKKNVDFAYLLWEDFVYQVEHMDAKKSNEMYYPRFTKYGAILPIKLTNEAIRNSESYKEYYAIASGAEPTKTKASVRKKKSSSHTTITMPPLTTKGKRLKTLAKVDKPAKEKQPAMTSKAKGADKGTRIIPGVLDVPTYELDDNDDDSDGMNVEGDEMDDEGANKEDDADELYRDVNINLKGRNIQIQTTQVIEDTLVTLTLVNPEDVSVMTTAEPPLLSATTLPLPSIPIIPHVQQTPVLSPANVPSSFLQDLPNFGSLSEFDHRLKSFKVNFSEFMQINQFAEAISLILGIVDKYLNHRMNEAVKVAVQLQSDRLQDEAQTVNEDFLNKLDENIQKIIKEQVKVQVFKILPKIEKTVNEQLEAEVLTRLSNSSKTSLARATDLSELELKKILTDKMESNKDTITLKRRRDDEDKDEEPSTGSNRGSKRRRAGKESESTSAPKEKTSKTTGKSTEGSKSHHKSASEPAPAEDLMHTTKDLEEPAHQEFDTCATDDQPIEEAS</sequence>
<feature type="compositionally biased region" description="Basic and acidic residues" evidence="1">
    <location>
        <begin position="624"/>
        <end position="640"/>
    </location>
</feature>
<feature type="compositionally biased region" description="Acidic residues" evidence="1">
    <location>
        <begin position="291"/>
        <end position="312"/>
    </location>
</feature>
<feature type="region of interest" description="Disordered" evidence="1">
    <location>
        <begin position="223"/>
        <end position="243"/>
    </location>
</feature>
<feature type="region of interest" description="Disordered" evidence="1">
    <location>
        <begin position="555"/>
        <end position="654"/>
    </location>
</feature>
<evidence type="ECO:0000313" key="2">
    <source>
        <dbReference type="EMBL" id="GEU61161.1"/>
    </source>
</evidence>
<dbReference type="EMBL" id="BKCJ010004459">
    <property type="protein sequence ID" value="GEU61161.1"/>
    <property type="molecule type" value="Genomic_DNA"/>
</dbReference>
<accession>A0A6L2LH56</accession>
<dbReference type="AlphaFoldDB" id="A0A6L2LH56"/>
<organism evidence="2">
    <name type="scientific">Tanacetum cinerariifolium</name>
    <name type="common">Dalmatian daisy</name>
    <name type="synonym">Chrysanthemum cinerariifolium</name>
    <dbReference type="NCBI Taxonomy" id="118510"/>
    <lineage>
        <taxon>Eukaryota</taxon>
        <taxon>Viridiplantae</taxon>
        <taxon>Streptophyta</taxon>
        <taxon>Embryophyta</taxon>
        <taxon>Tracheophyta</taxon>
        <taxon>Spermatophyta</taxon>
        <taxon>Magnoliopsida</taxon>
        <taxon>eudicotyledons</taxon>
        <taxon>Gunneridae</taxon>
        <taxon>Pentapetalae</taxon>
        <taxon>asterids</taxon>
        <taxon>campanulids</taxon>
        <taxon>Asterales</taxon>
        <taxon>Asteraceae</taxon>
        <taxon>Asteroideae</taxon>
        <taxon>Anthemideae</taxon>
        <taxon>Anthemidinae</taxon>
        <taxon>Tanacetum</taxon>
    </lineage>
</organism>
<feature type="region of interest" description="Disordered" evidence="1">
    <location>
        <begin position="288"/>
        <end position="317"/>
    </location>
</feature>
<evidence type="ECO:0000256" key="1">
    <source>
        <dbReference type="SAM" id="MobiDB-lite"/>
    </source>
</evidence>
<comment type="caution">
    <text evidence="2">The sequence shown here is derived from an EMBL/GenBank/DDBJ whole genome shotgun (WGS) entry which is preliminary data.</text>
</comment>
<name>A0A6L2LH56_TANCI</name>
<feature type="compositionally biased region" description="Basic and acidic residues" evidence="1">
    <location>
        <begin position="585"/>
        <end position="599"/>
    </location>
</feature>
<evidence type="ECO:0008006" key="3">
    <source>
        <dbReference type="Google" id="ProtNLM"/>
    </source>
</evidence>
<feature type="compositionally biased region" description="Basic and acidic residues" evidence="1">
    <location>
        <begin position="555"/>
        <end position="564"/>
    </location>
</feature>